<dbReference type="UniPathway" id="UPA00120">
    <property type="reaction ID" value="UER00203"/>
</dbReference>
<keyword evidence="3" id="KW-0732">Signal</keyword>
<evidence type="ECO:0000313" key="7">
    <source>
        <dbReference type="Proteomes" id="UP000451565"/>
    </source>
</evidence>
<dbReference type="InterPro" id="IPR036263">
    <property type="entry name" value="Chorismate_II_sf"/>
</dbReference>
<dbReference type="PROSITE" id="PS51168">
    <property type="entry name" value="CHORISMATE_MUT_2"/>
    <property type="match status" value="1"/>
</dbReference>
<gene>
    <name evidence="6" type="primary">aroQ</name>
    <name evidence="6" type="ORF">GEV47_02800</name>
</gene>
<feature type="domain" description="Chorismate mutase" evidence="5">
    <location>
        <begin position="33"/>
        <end position="127"/>
    </location>
</feature>
<dbReference type="GO" id="GO:0009697">
    <property type="term" value="P:salicylic acid biosynthetic process"/>
    <property type="evidence" value="ECO:0007669"/>
    <property type="project" value="TreeGrafter"/>
</dbReference>
<dbReference type="EC" id="5.4.99.5" evidence="2"/>
<dbReference type="Proteomes" id="UP000451565">
    <property type="component" value="Unassembled WGS sequence"/>
</dbReference>
<dbReference type="InterPro" id="IPR036979">
    <property type="entry name" value="CM_dom_sf"/>
</dbReference>
<evidence type="ECO:0000256" key="4">
    <source>
        <dbReference type="ARBA" id="ARBA00023235"/>
    </source>
</evidence>
<dbReference type="SUPFAM" id="SSF48600">
    <property type="entry name" value="Chorismate mutase II"/>
    <property type="match status" value="1"/>
</dbReference>
<sequence>MSIIKNKPFYYSHYFKFSYFFALMLLLSACQHIQQSQSLSEGQISASESQKIDHLLMLINQRLEVAVVVAKAKWHSGAAIDDPLREASILNAVAAQARATSDLDSVFVRGFFQDQFDAGKIIQQHLISGWRQNPPSTPFDVPDLARDVRPVLDQLNPQLITALQDSRPLLKNPRVQAILAEHAQIFIHADAEIRQQVIQKALQTLLSNPA</sequence>
<evidence type="ECO:0000256" key="3">
    <source>
        <dbReference type="ARBA" id="ARBA00022729"/>
    </source>
</evidence>
<dbReference type="OrthoDB" id="6053806at2"/>
<dbReference type="InterPro" id="IPR008240">
    <property type="entry name" value="Chorismate_mutase_periplasmic"/>
</dbReference>
<dbReference type="Pfam" id="PF01817">
    <property type="entry name" value="CM_2"/>
    <property type="match status" value="1"/>
</dbReference>
<keyword evidence="7" id="KW-1185">Reference proteome</keyword>
<evidence type="ECO:0000313" key="6">
    <source>
        <dbReference type="EMBL" id="MQQ99613.1"/>
    </source>
</evidence>
<reference evidence="6 7" key="1">
    <citation type="submission" date="2019-10" db="EMBL/GenBank/DDBJ databases">
        <title>Glaciimonas soli sp. nov., a psychrophilic bacterium isolated from the forest soil of a high elevation mountain in Taiwan.</title>
        <authorList>
            <person name="Wang L.-T."/>
            <person name="Shieh W.Y."/>
        </authorList>
    </citation>
    <scope>NUCLEOTIDE SEQUENCE [LARGE SCALE GENOMIC DNA]</scope>
    <source>
        <strain evidence="6 7">GS1</strain>
    </source>
</reference>
<keyword evidence="4 6" id="KW-0413">Isomerase</keyword>
<dbReference type="PANTHER" id="PTHR38041">
    <property type="entry name" value="CHORISMATE MUTASE"/>
    <property type="match status" value="1"/>
</dbReference>
<dbReference type="InterPro" id="IPR051331">
    <property type="entry name" value="Chorismate_mutase-related"/>
</dbReference>
<proteinExistence type="predicted"/>
<name>A0A843YPB6_9BURK</name>
<comment type="caution">
    <text evidence="6">The sequence shown here is derived from an EMBL/GenBank/DDBJ whole genome shotgun (WGS) entry which is preliminary data.</text>
</comment>
<comment type="pathway">
    <text evidence="1">Metabolic intermediate biosynthesis; prephenate biosynthesis; prephenate from chorismate: step 1/1.</text>
</comment>
<dbReference type="EMBL" id="WINI01000001">
    <property type="protein sequence ID" value="MQQ99613.1"/>
    <property type="molecule type" value="Genomic_DNA"/>
</dbReference>
<dbReference type="AlphaFoldDB" id="A0A843YPB6"/>
<dbReference type="InterPro" id="IPR002701">
    <property type="entry name" value="CM_II_prokaryot"/>
</dbReference>
<protein>
    <recommendedName>
        <fullName evidence="2">chorismate mutase</fullName>
        <ecNumber evidence="2">5.4.99.5</ecNumber>
    </recommendedName>
</protein>
<accession>A0A843YPB6</accession>
<dbReference type="Gene3D" id="1.20.59.10">
    <property type="entry name" value="Chorismate mutase"/>
    <property type="match status" value="1"/>
</dbReference>
<evidence type="ECO:0000256" key="2">
    <source>
        <dbReference type="ARBA" id="ARBA00012404"/>
    </source>
</evidence>
<evidence type="ECO:0000256" key="1">
    <source>
        <dbReference type="ARBA" id="ARBA00004817"/>
    </source>
</evidence>
<dbReference type="RefSeq" id="WP_153233174.1">
    <property type="nucleotide sequence ID" value="NZ_WINI01000001.1"/>
</dbReference>
<dbReference type="NCBIfam" id="TIGR01806">
    <property type="entry name" value="CM_mono2"/>
    <property type="match status" value="1"/>
</dbReference>
<dbReference type="PROSITE" id="PS51257">
    <property type="entry name" value="PROKAR_LIPOPROTEIN"/>
    <property type="match status" value="1"/>
</dbReference>
<dbReference type="SMART" id="SM00830">
    <property type="entry name" value="CM_2"/>
    <property type="match status" value="1"/>
</dbReference>
<evidence type="ECO:0000259" key="5">
    <source>
        <dbReference type="PROSITE" id="PS51168"/>
    </source>
</evidence>
<dbReference type="PANTHER" id="PTHR38041:SF2">
    <property type="entry name" value="SECRETED CHORISMATE MUTASE"/>
    <property type="match status" value="1"/>
</dbReference>
<dbReference type="GO" id="GO:0004106">
    <property type="term" value="F:chorismate mutase activity"/>
    <property type="evidence" value="ECO:0007669"/>
    <property type="project" value="UniProtKB-EC"/>
</dbReference>
<dbReference type="GO" id="GO:0046417">
    <property type="term" value="P:chorismate metabolic process"/>
    <property type="evidence" value="ECO:0007669"/>
    <property type="project" value="InterPro"/>
</dbReference>
<organism evidence="6 7">
    <name type="scientific">Glaciimonas soli</name>
    <dbReference type="NCBI Taxonomy" id="2590999"/>
    <lineage>
        <taxon>Bacteria</taxon>
        <taxon>Pseudomonadati</taxon>
        <taxon>Pseudomonadota</taxon>
        <taxon>Betaproteobacteria</taxon>
        <taxon>Burkholderiales</taxon>
        <taxon>Oxalobacteraceae</taxon>
        <taxon>Glaciimonas</taxon>
    </lineage>
</organism>